<organism evidence="1 2">
    <name type="scientific">Aspergillus fijiensis CBS 313.89</name>
    <dbReference type="NCBI Taxonomy" id="1448319"/>
    <lineage>
        <taxon>Eukaryota</taxon>
        <taxon>Fungi</taxon>
        <taxon>Dikarya</taxon>
        <taxon>Ascomycota</taxon>
        <taxon>Pezizomycotina</taxon>
        <taxon>Eurotiomycetes</taxon>
        <taxon>Eurotiomycetidae</taxon>
        <taxon>Eurotiales</taxon>
        <taxon>Aspergillaceae</taxon>
        <taxon>Aspergillus</taxon>
    </lineage>
</organism>
<evidence type="ECO:0000313" key="2">
    <source>
        <dbReference type="Proteomes" id="UP000249789"/>
    </source>
</evidence>
<dbReference type="Proteomes" id="UP000249789">
    <property type="component" value="Unassembled WGS sequence"/>
</dbReference>
<dbReference type="AlphaFoldDB" id="A0A8G1S028"/>
<dbReference type="PANTHER" id="PTHR35179">
    <property type="entry name" value="PROTEIN CBG02620"/>
    <property type="match status" value="1"/>
</dbReference>
<dbReference type="PANTHER" id="PTHR35179:SF2">
    <property type="entry name" value="START DOMAIN-CONTAINING PROTEIN"/>
    <property type="match status" value="1"/>
</dbReference>
<dbReference type="GeneID" id="63859310"/>
<accession>A0A8G1S028</accession>
<name>A0A8G1S028_9EURO</name>
<proteinExistence type="predicted"/>
<evidence type="ECO:0000313" key="1">
    <source>
        <dbReference type="EMBL" id="RAK82019.1"/>
    </source>
</evidence>
<reference evidence="1 2" key="1">
    <citation type="submission" date="2018-02" db="EMBL/GenBank/DDBJ databases">
        <title>The genomes of Aspergillus section Nigri reveals drivers in fungal speciation.</title>
        <authorList>
            <consortium name="DOE Joint Genome Institute"/>
            <person name="Vesth T.C."/>
            <person name="Nybo J."/>
            <person name="Theobald S."/>
            <person name="Brandl J."/>
            <person name="Frisvad J.C."/>
            <person name="Nielsen K.F."/>
            <person name="Lyhne E.K."/>
            <person name="Kogle M.E."/>
            <person name="Kuo A."/>
            <person name="Riley R."/>
            <person name="Clum A."/>
            <person name="Nolan M."/>
            <person name="Lipzen A."/>
            <person name="Salamov A."/>
            <person name="Henrissat B."/>
            <person name="Wiebenga A."/>
            <person name="De vries R.P."/>
            <person name="Grigoriev I.V."/>
            <person name="Mortensen U.H."/>
            <person name="Andersen M.R."/>
            <person name="Baker S.E."/>
        </authorList>
    </citation>
    <scope>NUCLEOTIDE SEQUENCE [LARGE SCALE GENOMIC DNA]</scope>
    <source>
        <strain evidence="1 2">CBS 313.89</strain>
    </source>
</reference>
<dbReference type="VEuPathDB" id="FungiDB:BO72DRAFT_394985"/>
<keyword evidence="2" id="KW-1185">Reference proteome</keyword>
<protein>
    <submittedName>
        <fullName evidence="1">Geranylgeranyl pyrophosphate synthetase</fullName>
    </submittedName>
</protein>
<dbReference type="EMBL" id="KZ824623">
    <property type="protein sequence ID" value="RAK82019.1"/>
    <property type="molecule type" value="Genomic_DNA"/>
</dbReference>
<gene>
    <name evidence="1" type="ORF">BO72DRAFT_394985</name>
</gene>
<sequence>MTSVKVAKISRADLRSTCQEMAWITDVQHLSSYNWIEASSPTIAVPGRPALWTPPELHTKLHKDYGLIYIAQNAARHPASPLESLFRAVYLENPSFDIRSIDLVTDQTNIRKLLAFVNPKTSRSDHKPFTINVERVRNTQTVIFCRSERETYDTILPYQYIGFAKEFAKAFTTEQVTGSTGHYRIISYRFGGLKLMVRHETDGYVGSPLSNGSTGVGDVNVDEVSRPFEYLYYGRPYLQLSQAASLAGAGLSIKREGQVVPIQSTLEVKTRAVSMPIDVDEVIPQLWVSQTPNLVRAYHMGGLFETPTVEDMTVEIKKWEEAQQDDLKKLVSLFARIIGVVKECGGQAVLKYDPDSEKLEIWERGADNMLPADLYARFDQDRISSKSEPASSSDRD</sequence>
<dbReference type="OrthoDB" id="5393654at2759"/>
<dbReference type="RefSeq" id="XP_040806029.1">
    <property type="nucleotide sequence ID" value="XM_040941977.1"/>
</dbReference>